<dbReference type="EMBL" id="BPLR01009360">
    <property type="protein sequence ID" value="GIY31353.1"/>
    <property type="molecule type" value="Genomic_DNA"/>
</dbReference>
<feature type="compositionally biased region" description="Basic residues" evidence="1">
    <location>
        <begin position="60"/>
        <end position="70"/>
    </location>
</feature>
<organism evidence="2 3">
    <name type="scientific">Caerostris extrusa</name>
    <name type="common">Bark spider</name>
    <name type="synonym">Caerostris bankana</name>
    <dbReference type="NCBI Taxonomy" id="172846"/>
    <lineage>
        <taxon>Eukaryota</taxon>
        <taxon>Metazoa</taxon>
        <taxon>Ecdysozoa</taxon>
        <taxon>Arthropoda</taxon>
        <taxon>Chelicerata</taxon>
        <taxon>Arachnida</taxon>
        <taxon>Araneae</taxon>
        <taxon>Araneomorphae</taxon>
        <taxon>Entelegynae</taxon>
        <taxon>Araneoidea</taxon>
        <taxon>Araneidae</taxon>
        <taxon>Caerostris</taxon>
    </lineage>
</organism>
<accession>A0AAV4SHM5</accession>
<comment type="caution">
    <text evidence="2">The sequence shown here is derived from an EMBL/GenBank/DDBJ whole genome shotgun (WGS) entry which is preliminary data.</text>
</comment>
<dbReference type="Proteomes" id="UP001054945">
    <property type="component" value="Unassembled WGS sequence"/>
</dbReference>
<name>A0AAV4SHM5_CAEEX</name>
<sequence length="87" mass="9942">MKKLGEKPTIPLGVNFSLVPFLVPCHFPGSQETKEEKREKKRDKNENISKKIPRWANNTRKVKQSKKKMPGRGGKQSFLVNSTSPSY</sequence>
<dbReference type="AlphaFoldDB" id="A0AAV4SHM5"/>
<keyword evidence="3" id="KW-1185">Reference proteome</keyword>
<evidence type="ECO:0000256" key="1">
    <source>
        <dbReference type="SAM" id="MobiDB-lite"/>
    </source>
</evidence>
<feature type="compositionally biased region" description="Polar residues" evidence="1">
    <location>
        <begin position="78"/>
        <end position="87"/>
    </location>
</feature>
<feature type="region of interest" description="Disordered" evidence="1">
    <location>
        <begin position="27"/>
        <end position="87"/>
    </location>
</feature>
<protein>
    <submittedName>
        <fullName evidence="2">Uncharacterized protein</fullName>
    </submittedName>
</protein>
<feature type="compositionally biased region" description="Basic and acidic residues" evidence="1">
    <location>
        <begin position="32"/>
        <end position="49"/>
    </location>
</feature>
<evidence type="ECO:0000313" key="3">
    <source>
        <dbReference type="Proteomes" id="UP001054945"/>
    </source>
</evidence>
<reference evidence="2 3" key="1">
    <citation type="submission" date="2021-06" db="EMBL/GenBank/DDBJ databases">
        <title>Caerostris extrusa draft genome.</title>
        <authorList>
            <person name="Kono N."/>
            <person name="Arakawa K."/>
        </authorList>
    </citation>
    <scope>NUCLEOTIDE SEQUENCE [LARGE SCALE GENOMIC DNA]</scope>
</reference>
<gene>
    <name evidence="2" type="ORF">CEXT_433041</name>
</gene>
<evidence type="ECO:0000313" key="2">
    <source>
        <dbReference type="EMBL" id="GIY31353.1"/>
    </source>
</evidence>
<proteinExistence type="predicted"/>